<dbReference type="PANTHER" id="PTHR12949">
    <property type="entry name" value="RNA POLYMERASE III DNA DIRECTED -RELATED"/>
    <property type="match status" value="1"/>
</dbReference>
<name>A0A8J4GJH1_9CHLO</name>
<dbReference type="InterPro" id="IPR039748">
    <property type="entry name" value="RPC3"/>
</dbReference>
<dbReference type="GO" id="GO:0005666">
    <property type="term" value="C:RNA polymerase III complex"/>
    <property type="evidence" value="ECO:0007669"/>
    <property type="project" value="UniProtKB-UniRule"/>
</dbReference>
<feature type="domain" description="RNA polymerase III subunit RPC82-related helix-turn-helix" evidence="11">
    <location>
        <begin position="11"/>
        <end position="66"/>
    </location>
</feature>
<comment type="subunit">
    <text evidence="3 8">Component of the RNA polymerase III (Pol III) complex consisting of 17 subunits.</text>
</comment>
<dbReference type="InterPro" id="IPR008806">
    <property type="entry name" value="RNA_pol_III_Rpc82_C"/>
</dbReference>
<dbReference type="EMBL" id="BNCQ01000027">
    <property type="protein sequence ID" value="GIM08426.1"/>
    <property type="molecule type" value="Genomic_DNA"/>
</dbReference>
<keyword evidence="16" id="KW-1185">Reference proteome</keyword>
<keyword evidence="5 8" id="KW-0240">DNA-directed RNA polymerase</keyword>
<feature type="compositionally biased region" description="Gly residues" evidence="9">
    <location>
        <begin position="303"/>
        <end position="325"/>
    </location>
</feature>
<comment type="caution">
    <text evidence="14">The sequence shown here is derived from an EMBL/GenBank/DDBJ whole genome shotgun (WGS) entry which is preliminary data.</text>
</comment>
<evidence type="ECO:0000259" key="12">
    <source>
        <dbReference type="Pfam" id="PF22536"/>
    </source>
</evidence>
<feature type="region of interest" description="Disordered" evidence="9">
    <location>
        <begin position="277"/>
        <end position="331"/>
    </location>
</feature>
<dbReference type="GO" id="GO:0003697">
    <property type="term" value="F:single-stranded DNA binding"/>
    <property type="evidence" value="ECO:0007669"/>
    <property type="project" value="UniProtKB-UniRule"/>
</dbReference>
<evidence type="ECO:0000313" key="13">
    <source>
        <dbReference type="EMBL" id="GIL79813.1"/>
    </source>
</evidence>
<reference evidence="14" key="1">
    <citation type="journal article" date="2021" name="Proc. Natl. Acad. Sci. U.S.A.">
        <title>Three genomes in the algal genus Volvox reveal the fate of a haploid sex-determining region after a transition to homothallism.</title>
        <authorList>
            <person name="Yamamoto K."/>
            <person name="Hamaji T."/>
            <person name="Kawai-Toyooka H."/>
            <person name="Matsuzaki R."/>
            <person name="Takahashi F."/>
            <person name="Nishimura Y."/>
            <person name="Kawachi M."/>
            <person name="Noguchi H."/>
            <person name="Minakuchi Y."/>
            <person name="Umen J.G."/>
            <person name="Toyoda A."/>
            <person name="Nozaki H."/>
        </authorList>
    </citation>
    <scope>NUCLEOTIDE SEQUENCE</scope>
    <source>
        <strain evidence="14">NIES-3785</strain>
        <strain evidence="13">NIES-3786</strain>
    </source>
</reference>
<dbReference type="Pfam" id="PF08221">
    <property type="entry name" value="HTH_9"/>
    <property type="match status" value="1"/>
</dbReference>
<evidence type="ECO:0000256" key="5">
    <source>
        <dbReference type="ARBA" id="ARBA00022478"/>
    </source>
</evidence>
<dbReference type="FunFam" id="1.10.10.10:FF:000420">
    <property type="entry name" value="RNA polymerase III subunit, putative"/>
    <property type="match status" value="1"/>
</dbReference>
<evidence type="ECO:0000256" key="7">
    <source>
        <dbReference type="ARBA" id="ARBA00023242"/>
    </source>
</evidence>
<evidence type="ECO:0000256" key="3">
    <source>
        <dbReference type="ARBA" id="ARBA00011206"/>
    </source>
</evidence>
<evidence type="ECO:0000313" key="15">
    <source>
        <dbReference type="Proteomes" id="UP000722791"/>
    </source>
</evidence>
<proteinExistence type="inferred from homology"/>
<evidence type="ECO:0000256" key="6">
    <source>
        <dbReference type="ARBA" id="ARBA00023163"/>
    </source>
</evidence>
<evidence type="ECO:0000256" key="2">
    <source>
        <dbReference type="ARBA" id="ARBA00006835"/>
    </source>
</evidence>
<evidence type="ECO:0000256" key="1">
    <source>
        <dbReference type="ARBA" id="ARBA00004123"/>
    </source>
</evidence>
<dbReference type="InterPro" id="IPR013197">
    <property type="entry name" value="RNA_pol_III_RPC82-rel_HTH"/>
</dbReference>
<dbReference type="Proteomes" id="UP000722791">
    <property type="component" value="Unassembled WGS sequence"/>
</dbReference>
<comment type="function">
    <text evidence="8">DNA-dependent RNA polymerase catalyzes the transcription of DNA into RNA using the four ribonucleoside triphosphates as substrates. Specific core component of RNA polymerase III which synthesizes small RNAs, such as 5S rRNA and tRNAs.</text>
</comment>
<dbReference type="InterPro" id="IPR055207">
    <property type="entry name" value="POLR3C_WHD"/>
</dbReference>
<feature type="domain" description="DNA-directed RNA polymerase III subunit RPC3 winged-helix" evidence="12">
    <location>
        <begin position="462"/>
        <end position="538"/>
    </location>
</feature>
<dbReference type="Pfam" id="PF05645">
    <property type="entry name" value="RNA_pol_Rpc82"/>
    <property type="match status" value="1"/>
</dbReference>
<dbReference type="SUPFAM" id="SSF46785">
    <property type="entry name" value="Winged helix' DNA-binding domain"/>
    <property type="match status" value="1"/>
</dbReference>
<evidence type="ECO:0000259" key="10">
    <source>
        <dbReference type="Pfam" id="PF05645"/>
    </source>
</evidence>
<dbReference type="EMBL" id="BNCP01000016">
    <property type="protein sequence ID" value="GIL79813.1"/>
    <property type="molecule type" value="Genomic_DNA"/>
</dbReference>
<dbReference type="GO" id="GO:0006351">
    <property type="term" value="P:DNA-templated transcription"/>
    <property type="evidence" value="ECO:0007669"/>
    <property type="project" value="InterPro"/>
</dbReference>
<keyword evidence="6 8" id="KW-0804">Transcription</keyword>
<dbReference type="Proteomes" id="UP000747110">
    <property type="component" value="Unassembled WGS sequence"/>
</dbReference>
<dbReference type="InterPro" id="IPR036390">
    <property type="entry name" value="WH_DNA-bd_sf"/>
</dbReference>
<comment type="subcellular location">
    <subcellularLocation>
        <location evidence="1 8">Nucleus</location>
    </subcellularLocation>
</comment>
<sequence length="624" mass="67410">MASHKQFACDLAIRLVQEQYGDAVGRVFKQLTAKGQVSLGDIVRGTGMAASIVKQALLILLQQNCINVYLQPGEESFRGTRPSIYVYEPDLGRVLQIIRHSRFLLHIRDEAGEVAEHIVAQLLQEGRLRMDQVLGGVSARMGKPQEEATDTIRNTFISLVQAHYVERAPLCNMPPPAIKPHPNSVKTRKKPAGGSEAFAAEQGMAVRSLEELAFEKARFKVPADLALEMFSSGDGNRGAAAGLGPAAEGGDEATIAVGGGGVKRRADDEPEQLAVKAPPAKKARMRAGTARPDTVAPGSAQRPGGGTGLNVAGAGGPSGVGGGAGTSSPVSEPSVVLWRVNNEEFNRRFRHQAMVALIGEKFNGDAASVVTAMLATARPYESSVKEERSVPLSEDEVEATVGKLKIAGVLQSLPETPVPAVLRTLASDSFDMFTHVGTGPQGSATYVVNSQRIMDLVMLKQVEAVVKSRFDIAGLRVFRLLALRGQLEQKQIADLAMLPPKDTRELLYRMLAGGFVLLQDIPKTADRAPSRTFYTWRVSMPSICEATAGQLFQATGRVYQRLKFEMGKEKELLGLLESAKEAKTVNFTLTAAQRQAVTRLKRVSEVMETSLQHLDEMIAVFNDY</sequence>
<dbReference type="AlphaFoldDB" id="A0A8J4GJH1"/>
<evidence type="ECO:0000256" key="9">
    <source>
        <dbReference type="SAM" id="MobiDB-lite"/>
    </source>
</evidence>
<dbReference type="PANTHER" id="PTHR12949:SF0">
    <property type="entry name" value="DNA-DIRECTED RNA POLYMERASE III SUBUNIT RPC3"/>
    <property type="match status" value="1"/>
</dbReference>
<evidence type="ECO:0000256" key="8">
    <source>
        <dbReference type="RuleBase" id="RU367076"/>
    </source>
</evidence>
<feature type="domain" description="RNA polymerase III Rpc82 C -terminal" evidence="10">
    <location>
        <begin position="328"/>
        <end position="401"/>
    </location>
</feature>
<dbReference type="OrthoDB" id="188186at2759"/>
<accession>A0A8J4GJH1</accession>
<organism evidence="14 15">
    <name type="scientific">Volvox reticuliferus</name>
    <dbReference type="NCBI Taxonomy" id="1737510"/>
    <lineage>
        <taxon>Eukaryota</taxon>
        <taxon>Viridiplantae</taxon>
        <taxon>Chlorophyta</taxon>
        <taxon>core chlorophytes</taxon>
        <taxon>Chlorophyceae</taxon>
        <taxon>CS clade</taxon>
        <taxon>Chlamydomonadales</taxon>
        <taxon>Volvocaceae</taxon>
        <taxon>Volvox</taxon>
    </lineage>
</organism>
<dbReference type="InterPro" id="IPR036388">
    <property type="entry name" value="WH-like_DNA-bd_sf"/>
</dbReference>
<keyword evidence="7 8" id="KW-0539">Nucleus</keyword>
<protein>
    <recommendedName>
        <fullName evidence="4 8">DNA-directed RNA polymerase III subunit RPC3</fullName>
        <shortName evidence="8">RNA polymerase III subunit C3</shortName>
    </recommendedName>
</protein>
<evidence type="ECO:0000256" key="4">
    <source>
        <dbReference type="ARBA" id="ARBA00016689"/>
    </source>
</evidence>
<dbReference type="Pfam" id="PF22536">
    <property type="entry name" value="WHD_POLR3C"/>
    <property type="match status" value="1"/>
</dbReference>
<evidence type="ECO:0000313" key="16">
    <source>
        <dbReference type="Proteomes" id="UP000747110"/>
    </source>
</evidence>
<comment type="similarity">
    <text evidence="2">Belongs to the RNA polymerase beta chain family.</text>
</comment>
<evidence type="ECO:0000259" key="11">
    <source>
        <dbReference type="Pfam" id="PF08221"/>
    </source>
</evidence>
<dbReference type="Gene3D" id="1.10.10.10">
    <property type="entry name" value="Winged helix-like DNA-binding domain superfamily/Winged helix DNA-binding domain"/>
    <property type="match status" value="4"/>
</dbReference>
<evidence type="ECO:0000313" key="14">
    <source>
        <dbReference type="EMBL" id="GIM08426.1"/>
    </source>
</evidence>
<comment type="similarity">
    <text evidence="8">Belongs to the eukaryotic RPC3/POLR3C RNA polymerase subunit family.</text>
</comment>
<gene>
    <name evidence="13" type="ORF">Vretifemale_9103</name>
    <name evidence="14" type="ORF">Vretimale_12430</name>
</gene>